<dbReference type="InterPro" id="IPR050151">
    <property type="entry name" value="Class-I_Pyr_Nuc-Dis_Oxidored"/>
</dbReference>
<dbReference type="GO" id="GO:0050660">
    <property type="term" value="F:flavin adenine dinucleotide binding"/>
    <property type="evidence" value="ECO:0007669"/>
    <property type="project" value="TreeGrafter"/>
</dbReference>
<comment type="similarity">
    <text evidence="1">Belongs to the class-I pyridine nucleotide-disulfide oxidoreductase family.</text>
</comment>
<proteinExistence type="inferred from homology"/>
<evidence type="ECO:0000256" key="5">
    <source>
        <dbReference type="PIRSR" id="PIRSR000350-3"/>
    </source>
</evidence>
<evidence type="ECO:0000256" key="1">
    <source>
        <dbReference type="ARBA" id="ARBA00007532"/>
    </source>
</evidence>
<dbReference type="SUPFAM" id="SSF51905">
    <property type="entry name" value="FAD/NAD(P)-binding domain"/>
    <property type="match status" value="1"/>
</dbReference>
<feature type="binding site" evidence="5">
    <location>
        <position position="113"/>
    </location>
    <ligand>
        <name>FAD</name>
        <dbReference type="ChEBI" id="CHEBI:57692"/>
    </ligand>
</feature>
<dbReference type="Gene3D" id="3.50.50.60">
    <property type="entry name" value="FAD/NAD(P)-binding domain"/>
    <property type="match status" value="2"/>
</dbReference>
<dbReference type="Pfam" id="PF02852">
    <property type="entry name" value="Pyr_redox_dim"/>
    <property type="match status" value="1"/>
</dbReference>
<comment type="caution">
    <text evidence="9">The sequence shown here is derived from an EMBL/GenBank/DDBJ whole genome shotgun (WGS) entry which is preliminary data.</text>
</comment>
<evidence type="ECO:0000313" key="9">
    <source>
        <dbReference type="EMBL" id="PWV72147.1"/>
    </source>
</evidence>
<evidence type="ECO:0000256" key="3">
    <source>
        <dbReference type="ARBA" id="ARBA00022827"/>
    </source>
</evidence>
<accession>A0A317NBN6</accession>
<dbReference type="SUPFAM" id="SSF55424">
    <property type="entry name" value="FAD/NAD-linked reductases, dimerisation (C-terminal) domain"/>
    <property type="match status" value="1"/>
</dbReference>
<keyword evidence="10" id="KW-1185">Reference proteome</keyword>
<dbReference type="PANTHER" id="PTHR22912:SF151">
    <property type="entry name" value="DIHYDROLIPOYL DEHYDROGENASE, MITOCHONDRIAL"/>
    <property type="match status" value="1"/>
</dbReference>
<dbReference type="AlphaFoldDB" id="A0A317NBN6"/>
<evidence type="ECO:0000256" key="6">
    <source>
        <dbReference type="PIRSR" id="PIRSR000350-4"/>
    </source>
</evidence>
<keyword evidence="4 5" id="KW-0520">NAD</keyword>
<sequence length="482" mass="51030">MSEVEYDVIVLGGGPAGENAAAYAIAGSDRTAALVERELFGGECSYWACIPSKALLRPGAVLGLGKAMPGVSVSGPQVADVLARRDQFVHNRDDSSQVDWAKSAKIEPIRGAGRLVGERLVEVATDDGVRVLRARHAVVLATGTTAVIPDIPGVREALPWTSRDATNLTVVPRRVAIIGGGVVACETATWLAELGAAEVTMLVRGDRLLPRAERFASDMVLAGLRDTGAVTVRLHTEPQLVSRRDPEDTGVGRIHGGPVTLVLDDGELEVDELIVATGRAPATEHLGLDAVGLPPGYVEVDDQLTARDVPGAWLYAVGDVNHRAALTHMGKYQARVCGDVIAARAEGRPLDGSRFTASADHQQVPQVVYTSPEHASIGLTEHDARAAGYAVDTVELDVAVAGSALSRDDFTGHAKLVVDTTENRLLGATFVGPDMGEQLHAATIAVVGRVPLDTLWHAVPAFPAVSEFWLRLLEAWRERSAT</sequence>
<dbReference type="Pfam" id="PF07992">
    <property type="entry name" value="Pyr_redox_2"/>
    <property type="match status" value="1"/>
</dbReference>
<feature type="domain" description="FAD/NAD(P)-binding" evidence="8">
    <location>
        <begin position="6"/>
        <end position="332"/>
    </location>
</feature>
<evidence type="ECO:0000256" key="2">
    <source>
        <dbReference type="ARBA" id="ARBA00022630"/>
    </source>
</evidence>
<dbReference type="Proteomes" id="UP000246410">
    <property type="component" value="Unassembled WGS sequence"/>
</dbReference>
<dbReference type="PRINTS" id="PR00411">
    <property type="entry name" value="PNDRDTASEI"/>
</dbReference>
<feature type="domain" description="Pyridine nucleotide-disulphide oxidoreductase dimerisation" evidence="7">
    <location>
        <begin position="364"/>
        <end position="468"/>
    </location>
</feature>
<comment type="cofactor">
    <cofactor evidence="5">
        <name>FAD</name>
        <dbReference type="ChEBI" id="CHEBI:57692"/>
    </cofactor>
    <text evidence="5">Binds 1 FAD per subunit.</text>
</comment>
<keyword evidence="3 5" id="KW-0274">FAD</keyword>
<feature type="binding site" evidence="5">
    <location>
        <position position="278"/>
    </location>
    <ligand>
        <name>NAD(+)</name>
        <dbReference type="ChEBI" id="CHEBI:57540"/>
    </ligand>
</feature>
<dbReference type="GO" id="GO:0004148">
    <property type="term" value="F:dihydrolipoyl dehydrogenase (NADH) activity"/>
    <property type="evidence" value="ECO:0007669"/>
    <property type="project" value="TreeGrafter"/>
</dbReference>
<protein>
    <submittedName>
        <fullName evidence="9">Dihydrolipoamide dehydrogenase</fullName>
    </submittedName>
</protein>
<dbReference type="InterPro" id="IPR023753">
    <property type="entry name" value="FAD/NAD-binding_dom"/>
</dbReference>
<feature type="binding site" evidence="5">
    <location>
        <position position="53"/>
    </location>
    <ligand>
        <name>FAD</name>
        <dbReference type="ChEBI" id="CHEBI:57692"/>
    </ligand>
</feature>
<feature type="disulfide bond" description="Redox-active" evidence="6">
    <location>
        <begin position="44"/>
        <end position="49"/>
    </location>
</feature>
<dbReference type="InterPro" id="IPR016156">
    <property type="entry name" value="FAD/NAD-linked_Rdtase_dimer_sf"/>
</dbReference>
<gene>
    <name evidence="9" type="ORF">DFR69_10962</name>
</gene>
<keyword evidence="5" id="KW-0547">Nucleotide-binding</keyword>
<keyword evidence="2" id="KW-0285">Flavoprotein</keyword>
<dbReference type="RefSeq" id="WP_110039689.1">
    <property type="nucleotide sequence ID" value="NZ_QGTL01000009.1"/>
</dbReference>
<dbReference type="InterPro" id="IPR001100">
    <property type="entry name" value="Pyr_nuc-diS_OxRdtase"/>
</dbReference>
<evidence type="ECO:0000256" key="4">
    <source>
        <dbReference type="ARBA" id="ARBA00023027"/>
    </source>
</evidence>
<dbReference type="PIRSF" id="PIRSF000350">
    <property type="entry name" value="Mercury_reductase_MerA"/>
    <property type="match status" value="1"/>
</dbReference>
<dbReference type="GO" id="GO:0006103">
    <property type="term" value="P:2-oxoglutarate metabolic process"/>
    <property type="evidence" value="ECO:0007669"/>
    <property type="project" value="TreeGrafter"/>
</dbReference>
<dbReference type="PANTHER" id="PTHR22912">
    <property type="entry name" value="DISULFIDE OXIDOREDUCTASE"/>
    <property type="match status" value="1"/>
</dbReference>
<dbReference type="InterPro" id="IPR036188">
    <property type="entry name" value="FAD/NAD-bd_sf"/>
</dbReference>
<dbReference type="EMBL" id="QGTL01000009">
    <property type="protein sequence ID" value="PWV72147.1"/>
    <property type="molecule type" value="Genomic_DNA"/>
</dbReference>
<feature type="binding site" evidence="5">
    <location>
        <position position="319"/>
    </location>
    <ligand>
        <name>FAD</name>
        <dbReference type="ChEBI" id="CHEBI:57692"/>
    </ligand>
</feature>
<reference evidence="9 10" key="1">
    <citation type="submission" date="2018-05" db="EMBL/GenBank/DDBJ databases">
        <title>Genomic Encyclopedia of Type Strains, Phase IV (KMG-IV): sequencing the most valuable type-strain genomes for metagenomic binning, comparative biology and taxonomic classification.</title>
        <authorList>
            <person name="Goeker M."/>
        </authorList>
    </citation>
    <scope>NUCLEOTIDE SEQUENCE [LARGE SCALE GENOMIC DNA]</scope>
    <source>
        <strain evidence="9 10">DSM 44717</strain>
    </source>
</reference>
<evidence type="ECO:0000313" key="10">
    <source>
        <dbReference type="Proteomes" id="UP000246410"/>
    </source>
</evidence>
<feature type="binding site" evidence="5">
    <location>
        <begin position="179"/>
        <end position="186"/>
    </location>
    <ligand>
        <name>NAD(+)</name>
        <dbReference type="ChEBI" id="CHEBI:57540"/>
    </ligand>
</feature>
<dbReference type="Gene3D" id="3.30.390.30">
    <property type="match status" value="1"/>
</dbReference>
<dbReference type="PRINTS" id="PR00368">
    <property type="entry name" value="FADPNR"/>
</dbReference>
<evidence type="ECO:0000259" key="8">
    <source>
        <dbReference type="Pfam" id="PF07992"/>
    </source>
</evidence>
<dbReference type="InterPro" id="IPR004099">
    <property type="entry name" value="Pyr_nucl-diS_OxRdtase_dimer"/>
</dbReference>
<name>A0A317NBN6_9NOCA</name>
<evidence type="ECO:0000259" key="7">
    <source>
        <dbReference type="Pfam" id="PF02852"/>
    </source>
</evidence>
<organism evidence="9 10">
    <name type="scientific">Nocardia neocaledoniensis</name>
    <dbReference type="NCBI Taxonomy" id="236511"/>
    <lineage>
        <taxon>Bacteria</taxon>
        <taxon>Bacillati</taxon>
        <taxon>Actinomycetota</taxon>
        <taxon>Actinomycetes</taxon>
        <taxon>Mycobacteriales</taxon>
        <taxon>Nocardiaceae</taxon>
        <taxon>Nocardia</taxon>
    </lineage>
</organism>